<evidence type="ECO:0000256" key="1">
    <source>
        <dbReference type="SAM" id="MobiDB-lite"/>
    </source>
</evidence>
<proteinExistence type="predicted"/>
<dbReference type="EMBL" id="BSNS01000007">
    <property type="protein sequence ID" value="GLQ54221.1"/>
    <property type="molecule type" value="Genomic_DNA"/>
</dbReference>
<evidence type="ECO:0000313" key="3">
    <source>
        <dbReference type="Proteomes" id="UP001156691"/>
    </source>
</evidence>
<protein>
    <submittedName>
        <fullName evidence="2">Uncharacterized protein</fullName>
    </submittedName>
</protein>
<name>A0ABQ5W337_9HYPH</name>
<feature type="region of interest" description="Disordered" evidence="1">
    <location>
        <begin position="38"/>
        <end position="57"/>
    </location>
</feature>
<accession>A0ABQ5W337</accession>
<feature type="region of interest" description="Disordered" evidence="1">
    <location>
        <begin position="89"/>
        <end position="109"/>
    </location>
</feature>
<evidence type="ECO:0000313" key="2">
    <source>
        <dbReference type="EMBL" id="GLQ54221.1"/>
    </source>
</evidence>
<comment type="caution">
    <text evidence="2">The sequence shown here is derived from an EMBL/GenBank/DDBJ whole genome shotgun (WGS) entry which is preliminary data.</text>
</comment>
<organism evidence="2 3">
    <name type="scientific">Devosia nitrariae</name>
    <dbReference type="NCBI Taxonomy" id="2071872"/>
    <lineage>
        <taxon>Bacteria</taxon>
        <taxon>Pseudomonadati</taxon>
        <taxon>Pseudomonadota</taxon>
        <taxon>Alphaproteobacteria</taxon>
        <taxon>Hyphomicrobiales</taxon>
        <taxon>Devosiaceae</taxon>
        <taxon>Devosia</taxon>
    </lineage>
</organism>
<sequence>MHRFDREARGHCSLRRDAKDLRGLAHEERPQALAAVKAAVAHGRDDAPGRGSGAGKALLDQKTVERGLDSAGTIGDFSSKIVGRRHDTTANQLPRWGQDKAAPLWHQAG</sequence>
<reference evidence="3" key="1">
    <citation type="journal article" date="2019" name="Int. J. Syst. Evol. Microbiol.">
        <title>The Global Catalogue of Microorganisms (GCM) 10K type strain sequencing project: providing services to taxonomists for standard genome sequencing and annotation.</title>
        <authorList>
            <consortium name="The Broad Institute Genomics Platform"/>
            <consortium name="The Broad Institute Genome Sequencing Center for Infectious Disease"/>
            <person name="Wu L."/>
            <person name="Ma J."/>
        </authorList>
    </citation>
    <scope>NUCLEOTIDE SEQUENCE [LARGE SCALE GENOMIC DNA]</scope>
    <source>
        <strain evidence="3">NBRC 112416</strain>
    </source>
</reference>
<dbReference type="Proteomes" id="UP001156691">
    <property type="component" value="Unassembled WGS sequence"/>
</dbReference>
<keyword evidence="3" id="KW-1185">Reference proteome</keyword>
<gene>
    <name evidence="2" type="ORF">GCM10010862_14800</name>
</gene>